<dbReference type="InterPro" id="IPR036162">
    <property type="entry name" value="Resolvase-like_N_sf"/>
</dbReference>
<evidence type="ECO:0000313" key="3">
    <source>
        <dbReference type="Proteomes" id="UP000295444"/>
    </source>
</evidence>
<dbReference type="InterPro" id="IPR050639">
    <property type="entry name" value="SSR_resolvase"/>
</dbReference>
<feature type="domain" description="Recombinase" evidence="1">
    <location>
        <begin position="157"/>
        <end position="259"/>
    </location>
</feature>
<name>A0A4R6RXU6_LABRH</name>
<dbReference type="InterPro" id="IPR011109">
    <property type="entry name" value="DNA_bind_recombinase_dom"/>
</dbReference>
<dbReference type="PROSITE" id="PS51737">
    <property type="entry name" value="RECOMBINASE_DNA_BIND"/>
    <property type="match status" value="1"/>
</dbReference>
<dbReference type="AlphaFoldDB" id="A0A4R6RXU6"/>
<sequence>MPELNPAVVYYRKSIGDDHDVEKYVVTTYAERHGFDIKLEYVDDDISGQKKDRPDFTKLMNAIMSDELRGFTVLVRDQERLSRGSLADLEEWHLQTDAGGVKTISCEDGREIKDDEITGIRAVIARGAAKRTGALLKNRKRADAAAGKPPTSGRYRPYGYTKNWESIIEEEADILREAARRLLAGETLHAIAKDFTGRRVMMHTGNSLTLAALSRMLRKPERAGLRVLGDITAKGTWPAIFPEDTFNKIQRLLDKNDAWYPTNDGRRAARKHLLTTILYCQCGQKMVVGSQLKKLRKRTYRYYTYRCAGRAHGGCGKVVTSMDAVNDYVLGKAYLALKEYVPQVTEAPASDKTEELIAQCEAKILETRQAYNDNLVPLADWIAVSNAQREKIKELRKVQASKDAPLPLSDADALLADETPIAKKTATIRRLWPVIEVLPAKRKGAVFHPDRLKFPE</sequence>
<dbReference type="GO" id="GO:0000150">
    <property type="term" value="F:DNA strand exchange activity"/>
    <property type="evidence" value="ECO:0007669"/>
    <property type="project" value="InterPro"/>
</dbReference>
<dbReference type="SUPFAM" id="SSF53041">
    <property type="entry name" value="Resolvase-like"/>
    <property type="match status" value="1"/>
</dbReference>
<dbReference type="Pfam" id="PF00239">
    <property type="entry name" value="Resolvase"/>
    <property type="match status" value="1"/>
</dbReference>
<dbReference type="InterPro" id="IPR038109">
    <property type="entry name" value="DNA_bind_recomb_sf"/>
</dbReference>
<dbReference type="EMBL" id="SNXZ01000008">
    <property type="protein sequence ID" value="TDP91823.1"/>
    <property type="molecule type" value="Genomic_DNA"/>
</dbReference>
<protein>
    <submittedName>
        <fullName evidence="2">DNA invertase Pin-like site-specific DNA recombinase</fullName>
    </submittedName>
</protein>
<reference evidence="2 3" key="1">
    <citation type="submission" date="2019-03" db="EMBL/GenBank/DDBJ databases">
        <title>Genomic Encyclopedia of Type Strains, Phase IV (KMG-IV): sequencing the most valuable type-strain genomes for metagenomic binning, comparative biology and taxonomic classification.</title>
        <authorList>
            <person name="Goeker M."/>
        </authorList>
    </citation>
    <scope>NUCLEOTIDE SEQUENCE [LARGE SCALE GENOMIC DNA]</scope>
    <source>
        <strain evidence="2 3">DSM 45361</strain>
    </source>
</reference>
<keyword evidence="3" id="KW-1185">Reference proteome</keyword>
<dbReference type="PANTHER" id="PTHR30461:SF23">
    <property type="entry name" value="DNA RECOMBINASE-RELATED"/>
    <property type="match status" value="1"/>
</dbReference>
<dbReference type="InterPro" id="IPR006119">
    <property type="entry name" value="Resolv_N"/>
</dbReference>
<proteinExistence type="predicted"/>
<accession>A0A4R6RXU6</accession>
<dbReference type="SMART" id="SM00857">
    <property type="entry name" value="Resolvase"/>
    <property type="match status" value="1"/>
</dbReference>
<evidence type="ECO:0000259" key="1">
    <source>
        <dbReference type="PROSITE" id="PS51737"/>
    </source>
</evidence>
<dbReference type="Gene3D" id="3.90.1750.20">
    <property type="entry name" value="Putative Large Serine Recombinase, Chain B, Domain 2"/>
    <property type="match status" value="1"/>
</dbReference>
<dbReference type="Proteomes" id="UP000295444">
    <property type="component" value="Unassembled WGS sequence"/>
</dbReference>
<dbReference type="Pfam" id="PF07508">
    <property type="entry name" value="Recombinase"/>
    <property type="match status" value="1"/>
</dbReference>
<dbReference type="GO" id="GO:0003677">
    <property type="term" value="F:DNA binding"/>
    <property type="evidence" value="ECO:0007669"/>
    <property type="project" value="InterPro"/>
</dbReference>
<dbReference type="RefSeq" id="WP_133853410.1">
    <property type="nucleotide sequence ID" value="NZ_SNXZ01000008.1"/>
</dbReference>
<dbReference type="PANTHER" id="PTHR30461">
    <property type="entry name" value="DNA-INVERTASE FROM LAMBDOID PROPHAGE"/>
    <property type="match status" value="1"/>
</dbReference>
<dbReference type="OrthoDB" id="4500247at2"/>
<comment type="caution">
    <text evidence="2">The sequence shown here is derived from an EMBL/GenBank/DDBJ whole genome shotgun (WGS) entry which is preliminary data.</text>
</comment>
<evidence type="ECO:0000313" key="2">
    <source>
        <dbReference type="EMBL" id="TDP91823.1"/>
    </source>
</evidence>
<gene>
    <name evidence="2" type="ORF">EV186_10832</name>
</gene>
<dbReference type="Gene3D" id="3.40.50.1390">
    <property type="entry name" value="Resolvase, N-terminal catalytic domain"/>
    <property type="match status" value="1"/>
</dbReference>
<organism evidence="2 3">
    <name type="scientific">Labedaea rhizosphaerae</name>
    <dbReference type="NCBI Taxonomy" id="598644"/>
    <lineage>
        <taxon>Bacteria</taxon>
        <taxon>Bacillati</taxon>
        <taxon>Actinomycetota</taxon>
        <taxon>Actinomycetes</taxon>
        <taxon>Pseudonocardiales</taxon>
        <taxon>Pseudonocardiaceae</taxon>
        <taxon>Labedaea</taxon>
    </lineage>
</organism>